<accession>A0ABN9QLG2</accession>
<sequence>MAATVEEASIDAAVWKHSGALEPLISSELFRYIVALRRKLHGHPELAFKEFKTSAMIREELGKIEGVRVLDSAAGGTGVLALISIIDHLRGFAGQDRPLQGRHGRPADPGGRPGRRGGRRAARGEAEAGPGLRGLPRVRPPGVRSAGRPGASPVASSSRPARSKSCMSAVPGASHACGHDGHCAMLVGAARQLAAVRHRLCGAVVLLFQPAEERHPIRNPKGGAIRVIRDIGAGEELHQLLRGSSGGVRDAPALRPEDERFFTDGHDQSMDGKLMDCVDEVYGAHLWNYSSAGTLGCAPGSVTANSDSIQLTVHGKGGHASAPQGTVDAIVVAAQLVTSLQAVVSRNISPTESAVISLGRIEGGFAPNVLAESVQILGTVRTYTAAVKRTVRRRIHEVAHGLAASHGPECSIAVKYSDGFPACVNDAACAEAVLAAGRSIKGLSVGPPTPNMAGEDFSFFLSRKPGAFFFVGSNPDAPFRMDPALEPEPEEIEHGTRQVRMHHTPEFDVHEGALWCGAALWVSIAMQRLQ</sequence>
<evidence type="ECO:0000256" key="1">
    <source>
        <dbReference type="SAM" id="MobiDB-lite"/>
    </source>
</evidence>
<dbReference type="SUPFAM" id="SSF53187">
    <property type="entry name" value="Zn-dependent exopeptidases"/>
    <property type="match status" value="1"/>
</dbReference>
<keyword evidence="4" id="KW-1185">Reference proteome</keyword>
<comment type="caution">
    <text evidence="3">The sequence shown here is derived from an EMBL/GenBank/DDBJ whole genome shotgun (WGS) entry which is preliminary data.</text>
</comment>
<evidence type="ECO:0000313" key="3">
    <source>
        <dbReference type="EMBL" id="CAK0805792.1"/>
    </source>
</evidence>
<gene>
    <name evidence="3" type="ORF">PCOR1329_LOCUS12220</name>
</gene>
<dbReference type="InterPro" id="IPR036264">
    <property type="entry name" value="Bact_exopeptidase_dim_dom"/>
</dbReference>
<evidence type="ECO:0000313" key="4">
    <source>
        <dbReference type="Proteomes" id="UP001189429"/>
    </source>
</evidence>
<dbReference type="SUPFAM" id="SSF55031">
    <property type="entry name" value="Bacterial exopeptidase dimerisation domain"/>
    <property type="match status" value="1"/>
</dbReference>
<feature type="region of interest" description="Disordered" evidence="1">
    <location>
        <begin position="95"/>
        <end position="167"/>
    </location>
</feature>
<dbReference type="InterPro" id="IPR002933">
    <property type="entry name" value="Peptidase_M20"/>
</dbReference>
<organism evidence="3 4">
    <name type="scientific">Prorocentrum cordatum</name>
    <dbReference type="NCBI Taxonomy" id="2364126"/>
    <lineage>
        <taxon>Eukaryota</taxon>
        <taxon>Sar</taxon>
        <taxon>Alveolata</taxon>
        <taxon>Dinophyceae</taxon>
        <taxon>Prorocentrales</taxon>
        <taxon>Prorocentraceae</taxon>
        <taxon>Prorocentrum</taxon>
    </lineage>
</organism>
<feature type="compositionally biased region" description="Low complexity" evidence="1">
    <location>
        <begin position="127"/>
        <end position="160"/>
    </location>
</feature>
<evidence type="ECO:0000259" key="2">
    <source>
        <dbReference type="Pfam" id="PF07687"/>
    </source>
</evidence>
<feature type="domain" description="Peptidase M20 dimerisation" evidence="2">
    <location>
        <begin position="306"/>
        <end position="399"/>
    </location>
</feature>
<reference evidence="3" key="1">
    <citation type="submission" date="2023-10" db="EMBL/GenBank/DDBJ databases">
        <authorList>
            <person name="Chen Y."/>
            <person name="Shah S."/>
            <person name="Dougan E. K."/>
            <person name="Thang M."/>
            <person name="Chan C."/>
        </authorList>
    </citation>
    <scope>NUCLEOTIDE SEQUENCE [LARGE SCALE GENOMIC DNA]</scope>
</reference>
<dbReference type="Pfam" id="PF01546">
    <property type="entry name" value="Peptidase_M20"/>
    <property type="match status" value="1"/>
</dbReference>
<dbReference type="PANTHER" id="PTHR11014">
    <property type="entry name" value="PEPTIDASE M20 FAMILY MEMBER"/>
    <property type="match status" value="1"/>
</dbReference>
<dbReference type="Gene3D" id="3.40.630.10">
    <property type="entry name" value="Zn peptidases"/>
    <property type="match status" value="2"/>
</dbReference>
<name>A0ABN9QLG2_9DINO</name>
<dbReference type="Pfam" id="PF07687">
    <property type="entry name" value="M20_dimer"/>
    <property type="match status" value="1"/>
</dbReference>
<dbReference type="InterPro" id="IPR011650">
    <property type="entry name" value="Peptidase_M20_dimer"/>
</dbReference>
<proteinExistence type="predicted"/>
<dbReference type="EMBL" id="CAUYUJ010003558">
    <property type="protein sequence ID" value="CAK0805792.1"/>
    <property type="molecule type" value="Genomic_DNA"/>
</dbReference>
<dbReference type="PANTHER" id="PTHR11014:SF63">
    <property type="entry name" value="METALLOPEPTIDASE, PUTATIVE (AFU_ORTHOLOGUE AFUA_6G09600)-RELATED"/>
    <property type="match status" value="1"/>
</dbReference>
<protein>
    <recommendedName>
        <fullName evidence="2">Peptidase M20 dimerisation domain-containing protein</fullName>
    </recommendedName>
</protein>
<dbReference type="Proteomes" id="UP001189429">
    <property type="component" value="Unassembled WGS sequence"/>
</dbReference>
<dbReference type="NCBIfam" id="TIGR01891">
    <property type="entry name" value="amidohydrolases"/>
    <property type="match status" value="1"/>
</dbReference>
<dbReference type="InterPro" id="IPR017439">
    <property type="entry name" value="Amidohydrolase"/>
</dbReference>